<dbReference type="Gene3D" id="3.30.2010.20">
    <property type="match status" value="1"/>
</dbReference>
<dbReference type="InterPro" id="IPR038555">
    <property type="entry name" value="Zincin_1_sf"/>
</dbReference>
<proteinExistence type="predicted"/>
<dbReference type="InterPro" id="IPR010428">
    <property type="entry name" value="Zincin_1"/>
</dbReference>
<name>A0AAU7DX51_9MICO</name>
<gene>
    <name evidence="1" type="ORF">V5R04_15230</name>
</gene>
<reference evidence="1" key="1">
    <citation type="submission" date="2024-02" db="EMBL/GenBank/DDBJ databases">
        <title>Tomenella chthoni gen. nov. sp. nov., a member of the family Jonesiaceae isolated from bat guano.</title>
        <authorList>
            <person name="Miller S.L."/>
            <person name="King J."/>
            <person name="Sankaranarayanan K."/>
            <person name="Lawson P.A."/>
        </authorList>
    </citation>
    <scope>NUCLEOTIDE SEQUENCE</scope>
    <source>
        <strain evidence="1">BS-20</strain>
    </source>
</reference>
<dbReference type="CDD" id="cd12952">
    <property type="entry name" value="MMP_ACEL2062"/>
    <property type="match status" value="1"/>
</dbReference>
<dbReference type="Pfam" id="PF06262">
    <property type="entry name" value="Zincin_1"/>
    <property type="match status" value="1"/>
</dbReference>
<evidence type="ECO:0000313" key="1">
    <source>
        <dbReference type="EMBL" id="XBH21538.1"/>
    </source>
</evidence>
<organism evidence="1">
    <name type="scientific">Jonesiaceae bacterium BS-20</name>
    <dbReference type="NCBI Taxonomy" id="3120821"/>
    <lineage>
        <taxon>Bacteria</taxon>
        <taxon>Bacillati</taxon>
        <taxon>Actinomycetota</taxon>
        <taxon>Actinomycetes</taxon>
        <taxon>Micrococcales</taxon>
        <taxon>Jonesiaceae</taxon>
    </lineage>
</organism>
<sequence>MVEMSRQDFESAVADALDQIPAKLTALIENVVILVEDDPPPETPHLLGLYVGVPLTSRGRGYGFGNLPDRITIFRNPMLRMCKTTDEVVKEVLVTVVHEVAHYFGISDHRLQELGWG</sequence>
<accession>A0AAU7DX51</accession>
<dbReference type="SUPFAM" id="SSF55486">
    <property type="entry name" value="Metalloproteases ('zincins'), catalytic domain"/>
    <property type="match status" value="1"/>
</dbReference>
<protein>
    <submittedName>
        <fullName evidence="1">Metallopeptidase family protein</fullName>
    </submittedName>
</protein>
<dbReference type="EMBL" id="CP146203">
    <property type="protein sequence ID" value="XBH21538.1"/>
    <property type="molecule type" value="Genomic_DNA"/>
</dbReference>
<dbReference type="AlphaFoldDB" id="A0AAU7DX51"/>